<evidence type="ECO:0000313" key="4">
    <source>
        <dbReference type="EMBL" id="CAA9315752.1"/>
    </source>
</evidence>
<dbReference type="InterPro" id="IPR001789">
    <property type="entry name" value="Sig_transdc_resp-reg_receiver"/>
</dbReference>
<dbReference type="Pfam" id="PF00072">
    <property type="entry name" value="Response_reg"/>
    <property type="match status" value="1"/>
</dbReference>
<reference evidence="4" key="1">
    <citation type="submission" date="2020-02" db="EMBL/GenBank/DDBJ databases">
        <authorList>
            <person name="Meier V. D."/>
        </authorList>
    </citation>
    <scope>NUCLEOTIDE SEQUENCE</scope>
    <source>
        <strain evidence="4">AVDCRST_MAG11</strain>
    </source>
</reference>
<protein>
    <recommendedName>
        <fullName evidence="5">Two-component transcriptional response regulator, LuxR family</fullName>
    </recommendedName>
</protein>
<evidence type="ECO:0008006" key="5">
    <source>
        <dbReference type="Google" id="ProtNLM"/>
    </source>
</evidence>
<dbReference type="InterPro" id="IPR046947">
    <property type="entry name" value="LytR-like"/>
</dbReference>
<dbReference type="InterPro" id="IPR007492">
    <property type="entry name" value="LytTR_DNA-bd_dom"/>
</dbReference>
<evidence type="ECO:0000259" key="3">
    <source>
        <dbReference type="PROSITE" id="PS50930"/>
    </source>
</evidence>
<evidence type="ECO:0000256" key="1">
    <source>
        <dbReference type="PROSITE-ProRule" id="PRU00169"/>
    </source>
</evidence>
<feature type="modified residue" description="4-aspartylphosphate" evidence="1">
    <location>
        <position position="9"/>
    </location>
</feature>
<gene>
    <name evidence="4" type="ORF">AVDCRST_MAG11-1757</name>
</gene>
<feature type="domain" description="Response regulatory" evidence="2">
    <location>
        <begin position="1"/>
        <end position="69"/>
    </location>
</feature>
<name>A0A6J4KW92_9BACT</name>
<dbReference type="SMART" id="SM00850">
    <property type="entry name" value="LytTR"/>
    <property type="match status" value="1"/>
</dbReference>
<dbReference type="GO" id="GO:0003677">
    <property type="term" value="F:DNA binding"/>
    <property type="evidence" value="ECO:0007669"/>
    <property type="project" value="InterPro"/>
</dbReference>
<evidence type="ECO:0000259" key="2">
    <source>
        <dbReference type="PROSITE" id="PS50110"/>
    </source>
</evidence>
<dbReference type="PANTHER" id="PTHR37299">
    <property type="entry name" value="TRANSCRIPTIONAL REGULATOR-RELATED"/>
    <property type="match status" value="1"/>
</dbReference>
<dbReference type="GO" id="GO:0000156">
    <property type="term" value="F:phosphorelay response regulator activity"/>
    <property type="evidence" value="ECO:0007669"/>
    <property type="project" value="InterPro"/>
</dbReference>
<dbReference type="SUPFAM" id="SSF52172">
    <property type="entry name" value="CheY-like"/>
    <property type="match status" value="1"/>
</dbReference>
<dbReference type="InterPro" id="IPR011006">
    <property type="entry name" value="CheY-like_superfamily"/>
</dbReference>
<proteinExistence type="predicted"/>
<dbReference type="PROSITE" id="PS50110">
    <property type="entry name" value="RESPONSE_REGULATORY"/>
    <property type="match status" value="1"/>
</dbReference>
<dbReference type="PANTHER" id="PTHR37299:SF1">
    <property type="entry name" value="STAGE 0 SPORULATION PROTEIN A HOMOLOG"/>
    <property type="match status" value="1"/>
</dbReference>
<dbReference type="Gene3D" id="2.40.50.1020">
    <property type="entry name" value="LytTr DNA-binding domain"/>
    <property type="match status" value="1"/>
</dbReference>
<dbReference type="Gene3D" id="3.40.50.2300">
    <property type="match status" value="1"/>
</dbReference>
<feature type="non-terminal residue" evidence="4">
    <location>
        <position position="1"/>
    </location>
</feature>
<organism evidence="4">
    <name type="scientific">uncultured Gemmatimonadaceae bacterium</name>
    <dbReference type="NCBI Taxonomy" id="246130"/>
    <lineage>
        <taxon>Bacteria</taxon>
        <taxon>Pseudomonadati</taxon>
        <taxon>Gemmatimonadota</taxon>
        <taxon>Gemmatimonadia</taxon>
        <taxon>Gemmatimonadales</taxon>
        <taxon>Gemmatimonadaceae</taxon>
        <taxon>environmental samples</taxon>
    </lineage>
</organism>
<dbReference type="EMBL" id="CADCTU010000402">
    <property type="protein sequence ID" value="CAA9315752.1"/>
    <property type="molecule type" value="Genomic_DNA"/>
</dbReference>
<dbReference type="AlphaFoldDB" id="A0A6J4KW92"/>
<accession>A0A6J4KW92</accession>
<keyword evidence="1" id="KW-0597">Phosphoprotein</keyword>
<feature type="domain" description="HTH LytTR-type" evidence="3">
    <location>
        <begin position="96"/>
        <end position="199"/>
    </location>
</feature>
<dbReference type="PROSITE" id="PS50930">
    <property type="entry name" value="HTH_LYTTR"/>
    <property type="match status" value="1"/>
</dbReference>
<dbReference type="Pfam" id="PF04397">
    <property type="entry name" value="LytTR"/>
    <property type="match status" value="1"/>
</dbReference>
<sequence length="199" mass="22313">RRPELVFLDVQMPGLPGTEVLRRLERRPFVIFTTAFSEHAVSAFELGAVDYLLKPFGPSRLAGAMERVRSALGEPATVDAFERLSGALADGPISRLFVRIGGALVPLAIERVSRFEADGDYLIAHAGSARHLLHLSLTRLETRLDPRRFVRVHRTHIVNLDHVRAFRRDDRGNLEAELLDGARVPVSRVRAQEIRNLAR</sequence>